<dbReference type="SUPFAM" id="SSF102405">
    <property type="entry name" value="MCP/YpsA-like"/>
    <property type="match status" value="1"/>
</dbReference>
<dbReference type="RefSeq" id="WP_280756525.1">
    <property type="nucleotide sequence ID" value="NZ_JARXXW010000002.1"/>
</dbReference>
<evidence type="ECO:0000256" key="1">
    <source>
        <dbReference type="ARBA" id="ARBA00000274"/>
    </source>
</evidence>
<dbReference type="AlphaFoldDB" id="A0AA43M6Q6"/>
<comment type="caution">
    <text evidence="4">The sequence shown here is derived from an EMBL/GenBank/DDBJ whole genome shotgun (WGS) entry which is preliminary data.</text>
</comment>
<gene>
    <name evidence="4" type="ORF">M2127_000448</name>
</gene>
<dbReference type="PANTHER" id="PTHR43393">
    <property type="entry name" value="CYTOKININ RIBOSIDE 5'-MONOPHOSPHATE PHOSPHORIBOHYDROLASE"/>
    <property type="match status" value="1"/>
</dbReference>
<evidence type="ECO:0000256" key="3">
    <source>
        <dbReference type="ARBA" id="ARBA00031983"/>
    </source>
</evidence>
<dbReference type="GO" id="GO:0005829">
    <property type="term" value="C:cytosol"/>
    <property type="evidence" value="ECO:0007669"/>
    <property type="project" value="TreeGrafter"/>
</dbReference>
<comment type="catalytic activity">
    <reaction evidence="1">
        <text>AMP + H2O = D-ribose 5-phosphate + adenine</text>
        <dbReference type="Rhea" id="RHEA:20129"/>
        <dbReference type="ChEBI" id="CHEBI:15377"/>
        <dbReference type="ChEBI" id="CHEBI:16708"/>
        <dbReference type="ChEBI" id="CHEBI:78346"/>
        <dbReference type="ChEBI" id="CHEBI:456215"/>
        <dbReference type="EC" id="3.2.2.4"/>
    </reaction>
</comment>
<dbReference type="InterPro" id="IPR031100">
    <property type="entry name" value="LOG_fam"/>
</dbReference>
<dbReference type="GO" id="GO:0008714">
    <property type="term" value="F:AMP nucleosidase activity"/>
    <property type="evidence" value="ECO:0007669"/>
    <property type="project" value="UniProtKB-EC"/>
</dbReference>
<evidence type="ECO:0000313" key="4">
    <source>
        <dbReference type="EMBL" id="MDH6503161.1"/>
    </source>
</evidence>
<dbReference type="EMBL" id="JARXYA010000002">
    <property type="protein sequence ID" value="MDH6503161.1"/>
    <property type="molecule type" value="Genomic_DNA"/>
</dbReference>
<name>A0AA43M6Q6_9BURK</name>
<sequence>MSPKLPQNNSQTITEYFNLHKNQLQGESAEDSYKFAFNDRAFLARKETLGIRFELELLKPDILLRENDIEHTITVFGSTRFVSSNRAYEMEREAKTTEEKEEAQRALLHSKYYDSARELGKLVAGYNATQADKHNKLHITTGGGPGIMEAANRGAFEAGDKTIGFNISLPREQSPNPYITPGLNFRFHYFALRKMHFMFKARAIVAFPGGFGSFDELFETLTLMQTKKVERFPIILVGKDFWCDVIDFQKMIKHGVIEQADVDLMHFVETAKEAWTVIKDWYDLA</sequence>
<dbReference type="InterPro" id="IPR052341">
    <property type="entry name" value="LOG_family_nucleotidases"/>
</dbReference>
<evidence type="ECO:0000313" key="5">
    <source>
        <dbReference type="Proteomes" id="UP001161160"/>
    </source>
</evidence>
<protein>
    <recommendedName>
        <fullName evidence="3">AMP nucleosidase</fullName>
        <ecNumber evidence="2">3.2.2.4</ecNumber>
    </recommendedName>
    <alternativeName>
        <fullName evidence="3">AMP nucleosidase</fullName>
    </alternativeName>
</protein>
<keyword evidence="5" id="KW-1185">Reference proteome</keyword>
<dbReference type="Proteomes" id="UP001161160">
    <property type="component" value="Unassembled WGS sequence"/>
</dbReference>
<proteinExistence type="predicted"/>
<dbReference type="PANTHER" id="PTHR43393:SF3">
    <property type="entry name" value="LYSINE DECARBOXYLASE-LIKE PROTEIN"/>
    <property type="match status" value="1"/>
</dbReference>
<accession>A0AA43M6Q6</accession>
<evidence type="ECO:0000256" key="2">
    <source>
        <dbReference type="ARBA" id="ARBA00011985"/>
    </source>
</evidence>
<reference evidence="4" key="1">
    <citation type="submission" date="2023-04" db="EMBL/GenBank/DDBJ databases">
        <title>Genome Encyclopedia of Bacteria and Archaea VI: Functional Genomics of Type Strains.</title>
        <authorList>
            <person name="Whitman W."/>
        </authorList>
    </citation>
    <scope>NUCLEOTIDE SEQUENCE</scope>
    <source>
        <strain evidence="4">Enz.4-51</strain>
    </source>
</reference>
<dbReference type="EC" id="3.2.2.4" evidence="2"/>
<dbReference type="Gene3D" id="3.40.50.450">
    <property type="match status" value="1"/>
</dbReference>
<dbReference type="Pfam" id="PF03641">
    <property type="entry name" value="Lysine_decarbox"/>
    <property type="match status" value="1"/>
</dbReference>
<organism evidence="4 5">
    <name type="scientific">Polynucleobacter sphagniphilus</name>
    <dbReference type="NCBI Taxonomy" id="1743169"/>
    <lineage>
        <taxon>Bacteria</taxon>
        <taxon>Pseudomonadati</taxon>
        <taxon>Pseudomonadota</taxon>
        <taxon>Betaproteobacteria</taxon>
        <taxon>Burkholderiales</taxon>
        <taxon>Burkholderiaceae</taxon>
        <taxon>Polynucleobacter</taxon>
    </lineage>
</organism>